<evidence type="ECO:0000256" key="1">
    <source>
        <dbReference type="ARBA" id="ARBA00023015"/>
    </source>
</evidence>
<dbReference type="EMBL" id="JACHIP010000003">
    <property type="protein sequence ID" value="MBB5057953.1"/>
    <property type="molecule type" value="Genomic_DNA"/>
</dbReference>
<gene>
    <name evidence="5" type="ORF">HDF16_002659</name>
</gene>
<dbReference type="GO" id="GO:0003700">
    <property type="term" value="F:DNA-binding transcription factor activity"/>
    <property type="evidence" value="ECO:0007669"/>
    <property type="project" value="TreeGrafter"/>
</dbReference>
<evidence type="ECO:0000313" key="5">
    <source>
        <dbReference type="EMBL" id="MBB5057953.1"/>
    </source>
</evidence>
<dbReference type="Proteomes" id="UP000540989">
    <property type="component" value="Unassembled WGS sequence"/>
</dbReference>
<dbReference type="Pfam" id="PF13377">
    <property type="entry name" value="Peripla_BP_3"/>
    <property type="match status" value="1"/>
</dbReference>
<keyword evidence="1" id="KW-0805">Transcription regulation</keyword>
<dbReference type="InterPro" id="IPR046335">
    <property type="entry name" value="LacI/GalR-like_sensor"/>
</dbReference>
<dbReference type="AlphaFoldDB" id="A0A7W7ZDP0"/>
<evidence type="ECO:0000256" key="2">
    <source>
        <dbReference type="ARBA" id="ARBA00023125"/>
    </source>
</evidence>
<dbReference type="Gene3D" id="3.40.50.2300">
    <property type="match status" value="2"/>
</dbReference>
<evidence type="ECO:0000259" key="4">
    <source>
        <dbReference type="Pfam" id="PF13377"/>
    </source>
</evidence>
<organism evidence="5 6">
    <name type="scientific">Granulicella aggregans</name>
    <dbReference type="NCBI Taxonomy" id="474949"/>
    <lineage>
        <taxon>Bacteria</taxon>
        <taxon>Pseudomonadati</taxon>
        <taxon>Acidobacteriota</taxon>
        <taxon>Terriglobia</taxon>
        <taxon>Terriglobales</taxon>
        <taxon>Acidobacteriaceae</taxon>
        <taxon>Granulicella</taxon>
    </lineage>
</organism>
<dbReference type="CDD" id="cd06267">
    <property type="entry name" value="PBP1_LacI_sugar_binding-like"/>
    <property type="match status" value="1"/>
</dbReference>
<reference evidence="5 6" key="1">
    <citation type="submission" date="2020-08" db="EMBL/GenBank/DDBJ databases">
        <title>Genomic Encyclopedia of Type Strains, Phase IV (KMG-V): Genome sequencing to study the core and pangenomes of soil and plant-associated prokaryotes.</title>
        <authorList>
            <person name="Whitman W."/>
        </authorList>
    </citation>
    <scope>NUCLEOTIDE SEQUENCE [LARGE SCALE GENOMIC DNA]</scope>
    <source>
        <strain evidence="5 6">M8UP14</strain>
    </source>
</reference>
<dbReference type="SUPFAM" id="SSF53822">
    <property type="entry name" value="Periplasmic binding protein-like I"/>
    <property type="match status" value="1"/>
</dbReference>
<proteinExistence type="predicted"/>
<dbReference type="PANTHER" id="PTHR30146:SF109">
    <property type="entry name" value="HTH-TYPE TRANSCRIPTIONAL REGULATOR GALS"/>
    <property type="match status" value="1"/>
</dbReference>
<keyword evidence="2 5" id="KW-0238">DNA-binding</keyword>
<dbReference type="PANTHER" id="PTHR30146">
    <property type="entry name" value="LACI-RELATED TRANSCRIPTIONAL REPRESSOR"/>
    <property type="match status" value="1"/>
</dbReference>
<keyword evidence="3" id="KW-0804">Transcription</keyword>
<name>A0A7W7ZDP0_9BACT</name>
<feature type="domain" description="Transcriptional regulator LacI/GalR-like sensor" evidence="4">
    <location>
        <begin position="60"/>
        <end position="222"/>
    </location>
</feature>
<dbReference type="GO" id="GO:0000976">
    <property type="term" value="F:transcription cis-regulatory region binding"/>
    <property type="evidence" value="ECO:0007669"/>
    <property type="project" value="TreeGrafter"/>
</dbReference>
<accession>A0A7W7ZDP0</accession>
<protein>
    <submittedName>
        <fullName evidence="5">DNA-binding LacI/PurR family transcriptional regulator</fullName>
    </submittedName>
</protein>
<dbReference type="InterPro" id="IPR028082">
    <property type="entry name" value="Peripla_BP_I"/>
</dbReference>
<evidence type="ECO:0000256" key="3">
    <source>
        <dbReference type="ARBA" id="ARBA00023163"/>
    </source>
</evidence>
<evidence type="ECO:0000313" key="6">
    <source>
        <dbReference type="Proteomes" id="UP000540989"/>
    </source>
</evidence>
<keyword evidence="6" id="KW-1185">Reference proteome</keyword>
<sequence>MLRRNIEGLVVIPARLGKSRSLLLSSEFQDLPIVALDRPIEGSRFDALVVENERGARAGTEHLLCLGHKRILFIGLSKDLYTMRMRERGYRKGMQAAGLTPQTAEMSEDIENTRSTIRQLLAGKSKPTALFCANNLLTRHVLHSLQSMNIYPPETLALVGFDDFDTADLLRPGVTTVRQPVEALGRTAAEMLFERLISGPSAVERPSKQIVLPVDLVIRGSCGAKI</sequence>
<comment type="caution">
    <text evidence="5">The sequence shown here is derived from an EMBL/GenBank/DDBJ whole genome shotgun (WGS) entry which is preliminary data.</text>
</comment>